<evidence type="ECO:0000313" key="2">
    <source>
        <dbReference type="EMBL" id="TQO20363.1"/>
    </source>
</evidence>
<accession>A0A8H2PZ49</accession>
<keyword evidence="3" id="KW-1185">Reference proteome</keyword>
<proteinExistence type="predicted"/>
<organism evidence="2 3">
    <name type="scientific">Rhodoglobus vestalii</name>
    <dbReference type="NCBI Taxonomy" id="193384"/>
    <lineage>
        <taxon>Bacteria</taxon>
        <taxon>Bacillati</taxon>
        <taxon>Actinomycetota</taxon>
        <taxon>Actinomycetes</taxon>
        <taxon>Micrococcales</taxon>
        <taxon>Microbacteriaceae</taxon>
        <taxon>Rhodoglobus</taxon>
    </lineage>
</organism>
<gene>
    <name evidence="2" type="ORF">FB472_1994</name>
</gene>
<dbReference type="AlphaFoldDB" id="A0A8H2PZ49"/>
<protein>
    <submittedName>
        <fullName evidence="2">DNA-binding XRE family transcriptional regulator</fullName>
    </submittedName>
</protein>
<name>A0A8H2PZ49_9MICO</name>
<dbReference type="InterPro" id="IPR001387">
    <property type="entry name" value="Cro/C1-type_HTH"/>
</dbReference>
<dbReference type="SMART" id="SM00530">
    <property type="entry name" value="HTH_XRE"/>
    <property type="match status" value="1"/>
</dbReference>
<dbReference type="CDD" id="cd00093">
    <property type="entry name" value="HTH_XRE"/>
    <property type="match status" value="1"/>
</dbReference>
<reference evidence="2 3" key="1">
    <citation type="submission" date="2019-06" db="EMBL/GenBank/DDBJ databases">
        <title>Sequencing the genomes of 1000 actinobacteria strains.</title>
        <authorList>
            <person name="Klenk H.-P."/>
        </authorList>
    </citation>
    <scope>NUCLEOTIDE SEQUENCE [LARGE SCALE GENOMIC DNA]</scope>
    <source>
        <strain evidence="2 3">DSM 21947</strain>
    </source>
</reference>
<dbReference type="SUPFAM" id="SSF47413">
    <property type="entry name" value="lambda repressor-like DNA-binding domains"/>
    <property type="match status" value="1"/>
</dbReference>
<dbReference type="EMBL" id="VFRA01000001">
    <property type="protein sequence ID" value="TQO20363.1"/>
    <property type="molecule type" value="Genomic_DNA"/>
</dbReference>
<keyword evidence="2" id="KW-0238">DNA-binding</keyword>
<comment type="caution">
    <text evidence="2">The sequence shown here is derived from an EMBL/GenBank/DDBJ whole genome shotgun (WGS) entry which is preliminary data.</text>
</comment>
<dbReference type="InterPro" id="IPR010982">
    <property type="entry name" value="Lambda_DNA-bd_dom_sf"/>
</dbReference>
<dbReference type="Gene3D" id="1.10.260.40">
    <property type="entry name" value="lambda repressor-like DNA-binding domains"/>
    <property type="match status" value="1"/>
</dbReference>
<dbReference type="Pfam" id="PF01381">
    <property type="entry name" value="HTH_3"/>
    <property type="match status" value="1"/>
</dbReference>
<dbReference type="Proteomes" id="UP000316560">
    <property type="component" value="Unassembled WGS sequence"/>
</dbReference>
<evidence type="ECO:0000313" key="3">
    <source>
        <dbReference type="Proteomes" id="UP000316560"/>
    </source>
</evidence>
<evidence type="ECO:0000259" key="1">
    <source>
        <dbReference type="PROSITE" id="PS50943"/>
    </source>
</evidence>
<sequence>MAPMPTTTELSLSTSEVRLVRARAKVLAREDRAMKTELIKLRREAGLTQKQVAKIIGVSQQAINKLERYDSDPKLSTMRRYANAIGALVEHHVAPDVGQSIWLAAAPRWDASFTLPNQSIRATRPIVSPKASGSWSDSKRTDFALGA</sequence>
<dbReference type="GO" id="GO:0003677">
    <property type="term" value="F:DNA binding"/>
    <property type="evidence" value="ECO:0007669"/>
    <property type="project" value="UniProtKB-KW"/>
</dbReference>
<dbReference type="PROSITE" id="PS50943">
    <property type="entry name" value="HTH_CROC1"/>
    <property type="match status" value="1"/>
</dbReference>
<feature type="domain" description="HTH cro/C1-type" evidence="1">
    <location>
        <begin position="38"/>
        <end position="92"/>
    </location>
</feature>